<evidence type="ECO:0008006" key="4">
    <source>
        <dbReference type="Google" id="ProtNLM"/>
    </source>
</evidence>
<name>A0A1L9T6E0_9EURO</name>
<feature type="compositionally biased region" description="Low complexity" evidence="1">
    <location>
        <begin position="119"/>
        <end position="143"/>
    </location>
</feature>
<evidence type="ECO:0000256" key="1">
    <source>
        <dbReference type="SAM" id="MobiDB-lite"/>
    </source>
</evidence>
<proteinExistence type="predicted"/>
<feature type="region of interest" description="Disordered" evidence="1">
    <location>
        <begin position="111"/>
        <end position="147"/>
    </location>
</feature>
<dbReference type="InterPro" id="IPR029058">
    <property type="entry name" value="AB_hydrolase_fold"/>
</dbReference>
<keyword evidence="3" id="KW-1185">Reference proteome</keyword>
<reference evidence="3" key="1">
    <citation type="journal article" date="2017" name="Genome Biol.">
        <title>Comparative genomics reveals high biological diversity and specific adaptations in the industrially and medically important fungal genus Aspergillus.</title>
        <authorList>
            <person name="de Vries R.P."/>
            <person name="Riley R."/>
            <person name="Wiebenga A."/>
            <person name="Aguilar-Osorio G."/>
            <person name="Amillis S."/>
            <person name="Uchima C.A."/>
            <person name="Anderluh G."/>
            <person name="Asadollahi M."/>
            <person name="Askin M."/>
            <person name="Barry K."/>
            <person name="Battaglia E."/>
            <person name="Bayram O."/>
            <person name="Benocci T."/>
            <person name="Braus-Stromeyer S.A."/>
            <person name="Caldana C."/>
            <person name="Canovas D."/>
            <person name="Cerqueira G.C."/>
            <person name="Chen F."/>
            <person name="Chen W."/>
            <person name="Choi C."/>
            <person name="Clum A."/>
            <person name="Dos Santos R.A."/>
            <person name="Damasio A.R."/>
            <person name="Diallinas G."/>
            <person name="Emri T."/>
            <person name="Fekete E."/>
            <person name="Flipphi M."/>
            <person name="Freyberg S."/>
            <person name="Gallo A."/>
            <person name="Gournas C."/>
            <person name="Habgood R."/>
            <person name="Hainaut M."/>
            <person name="Harispe M.L."/>
            <person name="Henrissat B."/>
            <person name="Hilden K.S."/>
            <person name="Hope R."/>
            <person name="Hossain A."/>
            <person name="Karabika E."/>
            <person name="Karaffa L."/>
            <person name="Karanyi Z."/>
            <person name="Krasevec N."/>
            <person name="Kuo A."/>
            <person name="Kusch H."/>
            <person name="LaButti K."/>
            <person name="Lagendijk E.L."/>
            <person name="Lapidus A."/>
            <person name="Levasseur A."/>
            <person name="Lindquist E."/>
            <person name="Lipzen A."/>
            <person name="Logrieco A.F."/>
            <person name="MacCabe A."/>
            <person name="Maekelae M.R."/>
            <person name="Malavazi I."/>
            <person name="Melin P."/>
            <person name="Meyer V."/>
            <person name="Mielnichuk N."/>
            <person name="Miskei M."/>
            <person name="Molnar A.P."/>
            <person name="Mule G."/>
            <person name="Ngan C.Y."/>
            <person name="Orejas M."/>
            <person name="Orosz E."/>
            <person name="Ouedraogo J.P."/>
            <person name="Overkamp K.M."/>
            <person name="Park H.-S."/>
            <person name="Perrone G."/>
            <person name="Piumi F."/>
            <person name="Punt P.J."/>
            <person name="Ram A.F."/>
            <person name="Ramon A."/>
            <person name="Rauscher S."/>
            <person name="Record E."/>
            <person name="Riano-Pachon D.M."/>
            <person name="Robert V."/>
            <person name="Roehrig J."/>
            <person name="Ruller R."/>
            <person name="Salamov A."/>
            <person name="Salih N.S."/>
            <person name="Samson R.A."/>
            <person name="Sandor E."/>
            <person name="Sanguinetti M."/>
            <person name="Schuetze T."/>
            <person name="Sepcic K."/>
            <person name="Shelest E."/>
            <person name="Sherlock G."/>
            <person name="Sophianopoulou V."/>
            <person name="Squina F.M."/>
            <person name="Sun H."/>
            <person name="Susca A."/>
            <person name="Todd R.B."/>
            <person name="Tsang A."/>
            <person name="Unkles S.E."/>
            <person name="van de Wiele N."/>
            <person name="van Rossen-Uffink D."/>
            <person name="Oliveira J.V."/>
            <person name="Vesth T.C."/>
            <person name="Visser J."/>
            <person name="Yu J.-H."/>
            <person name="Zhou M."/>
            <person name="Andersen M.R."/>
            <person name="Archer D.B."/>
            <person name="Baker S.E."/>
            <person name="Benoit I."/>
            <person name="Brakhage A.A."/>
            <person name="Braus G.H."/>
            <person name="Fischer R."/>
            <person name="Frisvad J.C."/>
            <person name="Goldman G.H."/>
            <person name="Houbraken J."/>
            <person name="Oakley B."/>
            <person name="Pocsi I."/>
            <person name="Scazzocchio C."/>
            <person name="Seiboth B."/>
            <person name="vanKuyk P.A."/>
            <person name="Wortman J."/>
            <person name="Dyer P.S."/>
            <person name="Grigoriev I.V."/>
        </authorList>
    </citation>
    <scope>NUCLEOTIDE SEQUENCE [LARGE SCALE GENOMIC DNA]</scope>
    <source>
        <strain evidence="3">CBS 593.65</strain>
    </source>
</reference>
<dbReference type="OrthoDB" id="10034502at2759"/>
<dbReference type="InterPro" id="IPR013744">
    <property type="entry name" value="SidJ"/>
</dbReference>
<dbReference type="PANTHER" id="PTHR31591:SF4">
    <property type="entry name" value="PUTATIVE (AFU_ORTHOLOGUE AFUA_7G00330)-RELATED"/>
    <property type="match status" value="1"/>
</dbReference>
<dbReference type="EMBL" id="KV878593">
    <property type="protein sequence ID" value="OJJ54945.1"/>
    <property type="molecule type" value="Genomic_DNA"/>
</dbReference>
<dbReference type="Proteomes" id="UP000184356">
    <property type="component" value="Unassembled WGS sequence"/>
</dbReference>
<protein>
    <recommendedName>
        <fullName evidence="4">AB hydrolase-1 domain-containing protein</fullName>
    </recommendedName>
</protein>
<accession>A0A1L9T6E0</accession>
<dbReference type="VEuPathDB" id="FungiDB:ASPSYDRAFT_49096"/>
<organism evidence="2 3">
    <name type="scientific">Aspergillus sydowii CBS 593.65</name>
    <dbReference type="NCBI Taxonomy" id="1036612"/>
    <lineage>
        <taxon>Eukaryota</taxon>
        <taxon>Fungi</taxon>
        <taxon>Dikarya</taxon>
        <taxon>Ascomycota</taxon>
        <taxon>Pezizomycotina</taxon>
        <taxon>Eurotiomycetes</taxon>
        <taxon>Eurotiomycetidae</taxon>
        <taxon>Eurotiales</taxon>
        <taxon>Aspergillaceae</taxon>
        <taxon>Aspergillus</taxon>
        <taxon>Aspergillus subgen. Nidulantes</taxon>
    </lineage>
</organism>
<dbReference type="GeneID" id="63763845"/>
<dbReference type="RefSeq" id="XP_040698751.1">
    <property type="nucleotide sequence ID" value="XM_040847772.1"/>
</dbReference>
<sequence length="395" mass="42914">MHIRPSHPKKTRPRPRPGLLHEYAERLAAFEYATAGHVKPHTLLFIPGLGDGLGTVAYLDDIAAALEHTEWSVFSPVLSSSYGGWGTSGLGRDIDEMALCLEYIMDHKRGAAESESESHSTASVSTGTGTGTATATSIETDTGNSSHPGKIVIMGHSTGSQDVLQYISSINPRNPHPVLDRGGSAPPVLRPQVDGAIMQAPVSDRDAILTVLKEGNRRHTAEEMQSIYDHAIARAKKHTLEERDGLDTIVPLPYTASIGYPGNTAISSRRFLSLASPDSPRSPGEDDLFSSDLEDERLRKTFGMVHGRGVLRGAESLLVLYSGSDPSVPSHVDKEALLRRWRRVTDAERGIWHGESGIIAGASHTLEGPDQVEQRRILVHKLRVFLTDIENDVPK</sequence>
<dbReference type="SUPFAM" id="SSF53474">
    <property type="entry name" value="alpha/beta-Hydrolases"/>
    <property type="match status" value="1"/>
</dbReference>
<dbReference type="Pfam" id="PF08538">
    <property type="entry name" value="DUF1749"/>
    <property type="match status" value="2"/>
</dbReference>
<evidence type="ECO:0000313" key="2">
    <source>
        <dbReference type="EMBL" id="OJJ54945.1"/>
    </source>
</evidence>
<evidence type="ECO:0000313" key="3">
    <source>
        <dbReference type="Proteomes" id="UP000184356"/>
    </source>
</evidence>
<dbReference type="PANTHER" id="PTHR31591">
    <property type="entry name" value="UPF0613 PROTEIN PB24D3.06C"/>
    <property type="match status" value="1"/>
</dbReference>
<dbReference type="Gene3D" id="3.40.50.1820">
    <property type="entry name" value="alpha/beta hydrolase"/>
    <property type="match status" value="1"/>
</dbReference>
<gene>
    <name evidence="2" type="ORF">ASPSYDRAFT_49096</name>
</gene>
<dbReference type="AlphaFoldDB" id="A0A1L9T6E0"/>